<name>A0A926EMD7_9FIRM</name>
<dbReference type="EMBL" id="JACRTD010000008">
    <property type="protein sequence ID" value="MBC8586128.1"/>
    <property type="molecule type" value="Genomic_DNA"/>
</dbReference>
<proteinExistence type="predicted"/>
<organism evidence="1 2">
    <name type="scientific">Youxingia wuxianensis</name>
    <dbReference type="NCBI Taxonomy" id="2763678"/>
    <lineage>
        <taxon>Bacteria</taxon>
        <taxon>Bacillati</taxon>
        <taxon>Bacillota</taxon>
        <taxon>Clostridia</taxon>
        <taxon>Eubacteriales</taxon>
        <taxon>Oscillospiraceae</taxon>
        <taxon>Youxingia</taxon>
    </lineage>
</organism>
<sequence>MIIITGSEKPADKYLYKILDAAVNEYVSILYSDASHLIQPEKDADILFFRAAQFKEITCPHGAFIVRSSSCLPEKIQCKNYAVIVDSSDTASVSQIAKRKLKAITCGLSRTDTITLSSLAVDSAVLSLQRPLTAFDGIIVEPFELPVSFQTPVDAFSLMACFAALCLLGEKTPFIQKNLWNLAF</sequence>
<evidence type="ECO:0000313" key="2">
    <source>
        <dbReference type="Proteomes" id="UP000623678"/>
    </source>
</evidence>
<dbReference type="AlphaFoldDB" id="A0A926EMD7"/>
<gene>
    <name evidence="1" type="ORF">H8705_11100</name>
</gene>
<dbReference type="Proteomes" id="UP000623678">
    <property type="component" value="Unassembled WGS sequence"/>
</dbReference>
<comment type="caution">
    <text evidence="1">The sequence shown here is derived from an EMBL/GenBank/DDBJ whole genome shotgun (WGS) entry which is preliminary data.</text>
</comment>
<dbReference type="RefSeq" id="WP_262395851.1">
    <property type="nucleotide sequence ID" value="NZ_JACRTD010000008.1"/>
</dbReference>
<reference evidence="1" key="1">
    <citation type="submission" date="2020-08" db="EMBL/GenBank/DDBJ databases">
        <title>Genome public.</title>
        <authorList>
            <person name="Liu C."/>
            <person name="Sun Q."/>
        </authorList>
    </citation>
    <scope>NUCLEOTIDE SEQUENCE</scope>
    <source>
        <strain evidence="1">NSJ-64</strain>
    </source>
</reference>
<evidence type="ECO:0000313" key="1">
    <source>
        <dbReference type="EMBL" id="MBC8586128.1"/>
    </source>
</evidence>
<protein>
    <submittedName>
        <fullName evidence="1">Uncharacterized protein</fullName>
    </submittedName>
</protein>
<accession>A0A926EMD7</accession>
<keyword evidence="2" id="KW-1185">Reference proteome</keyword>